<evidence type="ECO:0000256" key="4">
    <source>
        <dbReference type="ARBA" id="ARBA00022723"/>
    </source>
</evidence>
<organism evidence="8">
    <name type="scientific">marine metagenome</name>
    <dbReference type="NCBI Taxonomy" id="408172"/>
    <lineage>
        <taxon>unclassified sequences</taxon>
        <taxon>metagenomes</taxon>
        <taxon>ecological metagenomes</taxon>
    </lineage>
</organism>
<evidence type="ECO:0000313" key="8">
    <source>
        <dbReference type="EMBL" id="SVC10900.1"/>
    </source>
</evidence>
<sequence>MEIINEIETPLKLLKKKGYLLIVITNQSAIDRGYTTHESVKKIHSKLNTYLEKFDVHIDKFYYCPHRPNENCYCRKPKPGLLLQAAKDFDIDLKNSWMIGDSLTDTEAATSVGCKAILVKKNQTLANIIKMLLDKDF</sequence>
<comment type="subcellular location">
    <subcellularLocation>
        <location evidence="1">Cytoplasm</location>
    </subcellularLocation>
</comment>
<name>A0A382JFJ5_9ZZZZ</name>
<reference evidence="8" key="1">
    <citation type="submission" date="2018-05" db="EMBL/GenBank/DDBJ databases">
        <authorList>
            <person name="Lanie J.A."/>
            <person name="Ng W.-L."/>
            <person name="Kazmierczak K.M."/>
            <person name="Andrzejewski T.M."/>
            <person name="Davidsen T.M."/>
            <person name="Wayne K.J."/>
            <person name="Tettelin H."/>
            <person name="Glass J.I."/>
            <person name="Rusch D."/>
            <person name="Podicherti R."/>
            <person name="Tsui H.-C.T."/>
            <person name="Winkler M.E."/>
        </authorList>
    </citation>
    <scope>NUCLEOTIDE SEQUENCE</scope>
</reference>
<keyword evidence="3" id="KW-0963">Cytoplasm</keyword>
<evidence type="ECO:0000256" key="3">
    <source>
        <dbReference type="ARBA" id="ARBA00022490"/>
    </source>
</evidence>
<dbReference type="InterPro" id="IPR036412">
    <property type="entry name" value="HAD-like_sf"/>
</dbReference>
<evidence type="ECO:0000256" key="6">
    <source>
        <dbReference type="ARBA" id="ARBA00023277"/>
    </source>
</evidence>
<dbReference type="AlphaFoldDB" id="A0A382JFJ5"/>
<dbReference type="PANTHER" id="PTHR42891:SF1">
    <property type="entry name" value="D-GLYCERO-BETA-D-MANNO-HEPTOSE-1,7-BISPHOSPHATE 7-PHOSPHATASE"/>
    <property type="match status" value="1"/>
</dbReference>
<accession>A0A382JFJ5</accession>
<keyword evidence="5" id="KW-0378">Hydrolase</keyword>
<proteinExistence type="inferred from homology"/>
<dbReference type="InterPro" id="IPR004446">
    <property type="entry name" value="Heptose_bisP_phosphatase"/>
</dbReference>
<dbReference type="InterPro" id="IPR006549">
    <property type="entry name" value="HAD-SF_hydro_IIIA"/>
</dbReference>
<evidence type="ECO:0000256" key="7">
    <source>
        <dbReference type="ARBA" id="ARBA00031828"/>
    </source>
</evidence>
<dbReference type="GO" id="GO:0046872">
    <property type="term" value="F:metal ion binding"/>
    <property type="evidence" value="ECO:0007669"/>
    <property type="project" value="UniProtKB-KW"/>
</dbReference>
<evidence type="ECO:0000256" key="2">
    <source>
        <dbReference type="ARBA" id="ARBA00005628"/>
    </source>
</evidence>
<dbReference type="GO" id="GO:0005975">
    <property type="term" value="P:carbohydrate metabolic process"/>
    <property type="evidence" value="ECO:0007669"/>
    <property type="project" value="InterPro"/>
</dbReference>
<dbReference type="GO" id="GO:0005737">
    <property type="term" value="C:cytoplasm"/>
    <property type="evidence" value="ECO:0007669"/>
    <property type="project" value="UniProtKB-SubCell"/>
</dbReference>
<comment type="similarity">
    <text evidence="2">Belongs to the GmhB family.</text>
</comment>
<dbReference type="SUPFAM" id="SSF56784">
    <property type="entry name" value="HAD-like"/>
    <property type="match status" value="1"/>
</dbReference>
<dbReference type="GO" id="GO:0016791">
    <property type="term" value="F:phosphatase activity"/>
    <property type="evidence" value="ECO:0007669"/>
    <property type="project" value="InterPro"/>
</dbReference>
<dbReference type="NCBIfam" id="TIGR01662">
    <property type="entry name" value="HAD-SF-IIIA"/>
    <property type="match status" value="1"/>
</dbReference>
<keyword evidence="4" id="KW-0479">Metal-binding</keyword>
<keyword evidence="6" id="KW-0119">Carbohydrate metabolism</keyword>
<evidence type="ECO:0000256" key="5">
    <source>
        <dbReference type="ARBA" id="ARBA00022801"/>
    </source>
</evidence>
<gene>
    <name evidence="8" type="ORF">METZ01_LOCUS263754</name>
</gene>
<dbReference type="NCBIfam" id="TIGR01656">
    <property type="entry name" value="Histidinol-ppas"/>
    <property type="match status" value="1"/>
</dbReference>
<dbReference type="InterPro" id="IPR006543">
    <property type="entry name" value="Histidinol-phos"/>
</dbReference>
<evidence type="ECO:0000256" key="1">
    <source>
        <dbReference type="ARBA" id="ARBA00004496"/>
    </source>
</evidence>
<dbReference type="InterPro" id="IPR023214">
    <property type="entry name" value="HAD_sf"/>
</dbReference>
<dbReference type="Pfam" id="PF13242">
    <property type="entry name" value="Hydrolase_like"/>
    <property type="match status" value="1"/>
</dbReference>
<dbReference type="Gene3D" id="3.40.50.1000">
    <property type="entry name" value="HAD superfamily/HAD-like"/>
    <property type="match status" value="1"/>
</dbReference>
<dbReference type="PANTHER" id="PTHR42891">
    <property type="entry name" value="D-GLYCERO-BETA-D-MANNO-HEPTOSE-1,7-BISPHOSPHATE 7-PHOSPHATASE"/>
    <property type="match status" value="1"/>
</dbReference>
<dbReference type="EMBL" id="UINC01074059">
    <property type="protein sequence ID" value="SVC10900.1"/>
    <property type="molecule type" value="Genomic_DNA"/>
</dbReference>
<protein>
    <recommendedName>
        <fullName evidence="7">D,D-heptose 1,7-bisphosphate phosphatase</fullName>
    </recommendedName>
</protein>